<dbReference type="WBParaSite" id="maker-PairedContig_724-snap-gene-0.7-mRNA-1">
    <property type="protein sequence ID" value="maker-PairedContig_724-snap-gene-0.7-mRNA-1"/>
    <property type="gene ID" value="maker-PairedContig_724-snap-gene-0.7"/>
</dbReference>
<feature type="domain" description="G-protein coupled receptors family 1 profile" evidence="6">
    <location>
        <begin position="35"/>
        <end position="328"/>
    </location>
</feature>
<protein>
    <submittedName>
        <fullName evidence="7">G_PROTEIN_RECEP_F1_2 domain-containing protein</fullName>
    </submittedName>
</protein>
<dbReference type="PANTHER" id="PTHR46709:SF9">
    <property type="entry name" value="G-PROTEIN COUPLED RECEPTORS FAMILY 1 PROFILE DOMAIN-CONTAINING PROTEIN"/>
    <property type="match status" value="1"/>
</dbReference>
<evidence type="ECO:0000256" key="3">
    <source>
        <dbReference type="ARBA" id="ARBA00022989"/>
    </source>
</evidence>
<name>A0A1I8EYC2_WUCBA</name>
<proteinExistence type="predicted"/>
<dbReference type="PANTHER" id="PTHR46709">
    <property type="entry name" value="PROTEIN CBG23488-RELATED"/>
    <property type="match status" value="1"/>
</dbReference>
<accession>A0A1I8EYC2</accession>
<dbReference type="AlphaFoldDB" id="A0A1I8EYC2"/>
<evidence type="ECO:0000256" key="4">
    <source>
        <dbReference type="ARBA" id="ARBA00023136"/>
    </source>
</evidence>
<evidence type="ECO:0000256" key="5">
    <source>
        <dbReference type="SAM" id="Phobius"/>
    </source>
</evidence>
<feature type="transmembrane region" description="Helical" evidence="5">
    <location>
        <begin position="95"/>
        <end position="117"/>
    </location>
</feature>
<feature type="transmembrane region" description="Helical" evidence="5">
    <location>
        <begin position="138"/>
        <end position="156"/>
    </location>
</feature>
<dbReference type="PROSITE" id="PS50262">
    <property type="entry name" value="G_PROTEIN_RECEP_F1_2"/>
    <property type="match status" value="1"/>
</dbReference>
<evidence type="ECO:0000256" key="1">
    <source>
        <dbReference type="ARBA" id="ARBA00004370"/>
    </source>
</evidence>
<organism evidence="7">
    <name type="scientific">Wuchereria bancrofti</name>
    <dbReference type="NCBI Taxonomy" id="6293"/>
    <lineage>
        <taxon>Eukaryota</taxon>
        <taxon>Metazoa</taxon>
        <taxon>Ecdysozoa</taxon>
        <taxon>Nematoda</taxon>
        <taxon>Chromadorea</taxon>
        <taxon>Rhabditida</taxon>
        <taxon>Spirurina</taxon>
        <taxon>Spiruromorpha</taxon>
        <taxon>Filarioidea</taxon>
        <taxon>Onchocercidae</taxon>
        <taxon>Wuchereria</taxon>
    </lineage>
</organism>
<dbReference type="SUPFAM" id="SSF81321">
    <property type="entry name" value="Family A G protein-coupled receptor-like"/>
    <property type="match status" value="1"/>
</dbReference>
<feature type="transmembrane region" description="Helical" evidence="5">
    <location>
        <begin position="260"/>
        <end position="285"/>
    </location>
</feature>
<feature type="transmembrane region" description="Helical" evidence="5">
    <location>
        <begin position="305"/>
        <end position="327"/>
    </location>
</feature>
<dbReference type="Gene3D" id="1.20.1070.10">
    <property type="entry name" value="Rhodopsin 7-helix transmembrane proteins"/>
    <property type="match status" value="1"/>
</dbReference>
<reference evidence="7" key="1">
    <citation type="submission" date="2016-11" db="UniProtKB">
        <authorList>
            <consortium name="WormBaseParasite"/>
        </authorList>
    </citation>
    <scope>IDENTIFICATION</scope>
    <source>
        <strain evidence="7">pt0022</strain>
    </source>
</reference>
<evidence type="ECO:0000256" key="2">
    <source>
        <dbReference type="ARBA" id="ARBA00022692"/>
    </source>
</evidence>
<keyword evidence="4 5" id="KW-0472">Membrane</keyword>
<evidence type="ECO:0000259" key="6">
    <source>
        <dbReference type="PROSITE" id="PS50262"/>
    </source>
</evidence>
<sequence length="364" mass="42682">MNETECAEKNEGYDNARFALVVYIGTPVAFLGTVFNGILLIIFCHKKSLNSPDFYLLFLAIFDMLICVLYIPFFTMDALAIYYQIKSLHHLWHTYVMQIYCMSRFVQFGAVYMMLCATFERFVYISSKRCLSWFITDNGRLITAIVALVISLIFRFPTFFDYKIVYRANCPPFQVLKLDYLFLPMLMSYPLYTKFNFYMMSIVQTILPFILLTCFNIVIIYLTHKRLYKTSHSMKFYMLGFTNVIRQESKNRKIHQELKYATRTMVAIVFTYLTCNVFSVFMSVLENVFPESSMLVDNYGSSTKFYTMAADLVSILVVLNSLLRMTVHMICNPQFRERFKLLLIKFSSCWIPVAISNQARDNNS</sequence>
<comment type="subcellular location">
    <subcellularLocation>
        <location evidence="1">Membrane</location>
    </subcellularLocation>
</comment>
<feature type="transmembrane region" description="Helical" evidence="5">
    <location>
        <begin position="197"/>
        <end position="222"/>
    </location>
</feature>
<evidence type="ECO:0000313" key="7">
    <source>
        <dbReference type="WBParaSite" id="maker-PairedContig_724-snap-gene-0.7-mRNA-1"/>
    </source>
</evidence>
<feature type="transmembrane region" description="Helical" evidence="5">
    <location>
        <begin position="20"/>
        <end position="42"/>
    </location>
</feature>
<dbReference type="GO" id="GO:0016020">
    <property type="term" value="C:membrane"/>
    <property type="evidence" value="ECO:0007669"/>
    <property type="project" value="UniProtKB-SubCell"/>
</dbReference>
<dbReference type="CDD" id="cd14978">
    <property type="entry name" value="7tmA_FMRFamide_R-like"/>
    <property type="match status" value="1"/>
</dbReference>
<keyword evidence="3 5" id="KW-1133">Transmembrane helix</keyword>
<keyword evidence="2 5" id="KW-0812">Transmembrane</keyword>
<dbReference type="InterPro" id="IPR017452">
    <property type="entry name" value="GPCR_Rhodpsn_7TM"/>
</dbReference>
<feature type="transmembrane region" description="Helical" evidence="5">
    <location>
        <begin position="54"/>
        <end position="75"/>
    </location>
</feature>